<evidence type="ECO:0000313" key="4">
    <source>
        <dbReference type="Proteomes" id="UP000010729"/>
    </source>
</evidence>
<dbReference type="Proteomes" id="UP000010729">
    <property type="component" value="Unassembled WGS sequence"/>
</dbReference>
<dbReference type="Pfam" id="PF07905">
    <property type="entry name" value="PucR"/>
    <property type="match status" value="1"/>
</dbReference>
<dbReference type="OrthoDB" id="3190266at2"/>
<gene>
    <name evidence="3" type="ORF">D477_006161</name>
</gene>
<dbReference type="InterPro" id="IPR051448">
    <property type="entry name" value="CdaR-like_regulators"/>
</dbReference>
<evidence type="ECO:0000259" key="2">
    <source>
        <dbReference type="Pfam" id="PF13556"/>
    </source>
</evidence>
<comment type="caution">
    <text evidence="3">The sequence shown here is derived from an EMBL/GenBank/DDBJ whole genome shotgun (WGS) entry which is preliminary data.</text>
</comment>
<dbReference type="Gene3D" id="1.10.10.2840">
    <property type="entry name" value="PucR C-terminal helix-turn-helix domain"/>
    <property type="match status" value="1"/>
</dbReference>
<feature type="domain" description="PucR C-terminal helix-turn-helix" evidence="2">
    <location>
        <begin position="461"/>
        <end position="515"/>
    </location>
</feature>
<proteinExistence type="predicted"/>
<organism evidence="3 4">
    <name type="scientific">Arthrobacter crystallopoietes BAB-32</name>
    <dbReference type="NCBI Taxonomy" id="1246476"/>
    <lineage>
        <taxon>Bacteria</taxon>
        <taxon>Bacillati</taxon>
        <taxon>Actinomycetota</taxon>
        <taxon>Actinomycetes</taxon>
        <taxon>Micrococcales</taxon>
        <taxon>Micrococcaceae</taxon>
        <taxon>Crystallibacter</taxon>
    </lineage>
</organism>
<sequence>MNERKTFLLSEVVAHAGLGLRAVVPGGSGVVVAGAHTSEIHDPARWFEPDTVMLTTGLRFVGAEGDRRLAEKLIMELKSAQVAALFFGIGVYFDEVPATLVTACRKNRFPLYSVAPEVPFHHVENFINQSKVSPDSYVLKRAMWLTNDLLQSVSAENPVRALVARLGAACRGTAVLYDDSGRILESTGEGPTHLIWTELQNQERVAERLTIGRWEVMARPLVLRGNGYQLAIASRNSGILDELGEVLLETTQRLLGAINGISQFSISRERHENSQLLTMLQDGIPVAREFRHWERMRPFRFLPYERVRAVVAANQGEQPIAAPLVENLLQRAAASGLGLLLAENGRTPQSPPGFHAVVSDSVALNAWLQLAEESLFLGLSEPYVDLAQTPDAFREAEIAAGIARKAPIAGVSGGTKGRGAVVRLEEVDPVSWLLSRYRSQQDTDKVRRFIHGLGQDKDLENTVIWFLAKNQDIAQVAKVLFVHPNTIRYRLKKAEEILCGSLASPKIIANLYLAYHDELLARNGAGQADG</sequence>
<dbReference type="AlphaFoldDB" id="N1V4U3"/>
<evidence type="ECO:0000259" key="1">
    <source>
        <dbReference type="Pfam" id="PF07905"/>
    </source>
</evidence>
<keyword evidence="4" id="KW-1185">Reference proteome</keyword>
<reference evidence="3 4" key="1">
    <citation type="journal article" date="2013" name="Genome Announc.">
        <title>Draft Genome Sequence of Arthrobacter crystallopoietes Strain BAB-32, Revealing Genes for Bioremediation.</title>
        <authorList>
            <person name="Joshi M.N."/>
            <person name="Pandit A.S."/>
            <person name="Sharma A."/>
            <person name="Pandya R.V."/>
            <person name="Desai S.M."/>
            <person name="Saxena A.K."/>
            <person name="Bagatharia S.B."/>
        </authorList>
    </citation>
    <scope>NUCLEOTIDE SEQUENCE [LARGE SCALE GENOMIC DNA]</scope>
    <source>
        <strain evidence="3 4">BAB-32</strain>
    </source>
</reference>
<dbReference type="RefSeq" id="WP_005267994.1">
    <property type="nucleotide sequence ID" value="NZ_ANPE02000086.1"/>
</dbReference>
<evidence type="ECO:0000313" key="3">
    <source>
        <dbReference type="EMBL" id="EMY35107.1"/>
    </source>
</evidence>
<dbReference type="EMBL" id="ANPE02000086">
    <property type="protein sequence ID" value="EMY35107.1"/>
    <property type="molecule type" value="Genomic_DNA"/>
</dbReference>
<dbReference type="InterPro" id="IPR025736">
    <property type="entry name" value="PucR_C-HTH_dom"/>
</dbReference>
<dbReference type="Pfam" id="PF13556">
    <property type="entry name" value="HTH_30"/>
    <property type="match status" value="1"/>
</dbReference>
<accession>N1V4U3</accession>
<feature type="domain" description="Purine catabolism PurC-like" evidence="1">
    <location>
        <begin position="18"/>
        <end position="125"/>
    </location>
</feature>
<name>N1V4U3_9MICC</name>
<dbReference type="PANTHER" id="PTHR33744">
    <property type="entry name" value="CARBOHYDRATE DIACID REGULATOR"/>
    <property type="match status" value="1"/>
</dbReference>
<dbReference type="InterPro" id="IPR042070">
    <property type="entry name" value="PucR_C-HTH_sf"/>
</dbReference>
<protein>
    <submittedName>
        <fullName evidence="3">Regulatory protein</fullName>
    </submittedName>
</protein>
<dbReference type="InterPro" id="IPR012914">
    <property type="entry name" value="PucR_dom"/>
</dbReference>